<gene>
    <name evidence="1" type="ORF">LTRI10_LOCUS24949</name>
</gene>
<organism evidence="1 2">
    <name type="scientific">Linum trigynum</name>
    <dbReference type="NCBI Taxonomy" id="586398"/>
    <lineage>
        <taxon>Eukaryota</taxon>
        <taxon>Viridiplantae</taxon>
        <taxon>Streptophyta</taxon>
        <taxon>Embryophyta</taxon>
        <taxon>Tracheophyta</taxon>
        <taxon>Spermatophyta</taxon>
        <taxon>Magnoliopsida</taxon>
        <taxon>eudicotyledons</taxon>
        <taxon>Gunneridae</taxon>
        <taxon>Pentapetalae</taxon>
        <taxon>rosids</taxon>
        <taxon>fabids</taxon>
        <taxon>Malpighiales</taxon>
        <taxon>Linaceae</taxon>
        <taxon>Linum</taxon>
    </lineage>
</organism>
<keyword evidence="2" id="KW-1185">Reference proteome</keyword>
<dbReference type="AlphaFoldDB" id="A0AAV2ECL5"/>
<reference evidence="1 2" key="1">
    <citation type="submission" date="2024-04" db="EMBL/GenBank/DDBJ databases">
        <authorList>
            <person name="Fracassetti M."/>
        </authorList>
    </citation>
    <scope>NUCLEOTIDE SEQUENCE [LARGE SCALE GENOMIC DNA]</scope>
</reference>
<name>A0AAV2ECL5_9ROSI</name>
<sequence length="140" mass="16030">MIRWRGTKTEVVKSNSEFMIPIARGLSKSVQLEDTSIPRLGKALGNVHIDLFFKIVMQECIIDIKLMQMSPATNNHCEHTEHSHELRDGGKSIMEVDTFNLCVTFGDQTSFEMLDRTISQELDFVNPLRRDGTFAEREID</sequence>
<evidence type="ECO:0000313" key="2">
    <source>
        <dbReference type="Proteomes" id="UP001497516"/>
    </source>
</evidence>
<evidence type="ECO:0000313" key="1">
    <source>
        <dbReference type="EMBL" id="CAL1383688.1"/>
    </source>
</evidence>
<accession>A0AAV2ECL5</accession>
<protein>
    <submittedName>
        <fullName evidence="1">Uncharacterized protein</fullName>
    </submittedName>
</protein>
<dbReference type="EMBL" id="OZ034817">
    <property type="protein sequence ID" value="CAL1383688.1"/>
    <property type="molecule type" value="Genomic_DNA"/>
</dbReference>
<proteinExistence type="predicted"/>
<dbReference type="Proteomes" id="UP001497516">
    <property type="component" value="Chromosome 4"/>
</dbReference>